<comment type="similarity">
    <text evidence="1">Belongs to the FRRS1 family.</text>
</comment>
<keyword evidence="3" id="KW-0732">Signal</keyword>
<evidence type="ECO:0000256" key="2">
    <source>
        <dbReference type="SAM" id="Phobius"/>
    </source>
</evidence>
<dbReference type="RefSeq" id="XP_041417477.1">
    <property type="nucleotide sequence ID" value="XM_041561543.1"/>
</dbReference>
<dbReference type="CDD" id="cd08544">
    <property type="entry name" value="Reeler"/>
    <property type="match status" value="1"/>
</dbReference>
<dbReference type="InterPro" id="IPR051237">
    <property type="entry name" value="Ferric-chelate_Red/DefProt"/>
</dbReference>
<feature type="transmembrane region" description="Helical" evidence="2">
    <location>
        <begin position="174"/>
        <end position="195"/>
    </location>
</feature>
<dbReference type="InterPro" id="IPR002861">
    <property type="entry name" value="Reeler_dom"/>
</dbReference>
<evidence type="ECO:0000313" key="7">
    <source>
        <dbReference type="RefSeq" id="XP_041417475.1"/>
    </source>
</evidence>
<dbReference type="PANTHER" id="PTHR45828">
    <property type="entry name" value="CYTOCHROME B561/FERRIC REDUCTASE TRANSMEMBRANE"/>
    <property type="match status" value="1"/>
</dbReference>
<proteinExistence type="inferred from homology"/>
<dbReference type="GeneID" id="108715684"/>
<evidence type="ECO:0000313" key="9">
    <source>
        <dbReference type="RefSeq" id="XP_041417477.1"/>
    </source>
</evidence>
<feature type="chain" id="PRO_5044692325" evidence="3">
    <location>
        <begin position="22"/>
        <end position="196"/>
    </location>
</feature>
<dbReference type="Gene3D" id="2.60.40.4060">
    <property type="entry name" value="Reeler domain"/>
    <property type="match status" value="1"/>
</dbReference>
<protein>
    <submittedName>
        <fullName evidence="6 7">Ferric-chelate reductase 1</fullName>
    </submittedName>
</protein>
<dbReference type="RefSeq" id="XP_018116563.2">
    <property type="nucleotide sequence ID" value="XM_018261074.2"/>
</dbReference>
<keyword evidence="2" id="KW-0472">Membrane</keyword>
<gene>
    <name evidence="6 7 8 9" type="primary">LOC108715684</name>
</gene>
<dbReference type="PROSITE" id="PS51019">
    <property type="entry name" value="REELIN"/>
    <property type="match status" value="1"/>
</dbReference>
<evidence type="ECO:0000313" key="8">
    <source>
        <dbReference type="RefSeq" id="XP_041417476.1"/>
    </source>
</evidence>
<dbReference type="AlphaFoldDB" id="A0A8J1KJH0"/>
<dbReference type="RefSeq" id="XP_041417475.1">
    <property type="nucleotide sequence ID" value="XM_041561541.1"/>
</dbReference>
<keyword evidence="5" id="KW-1185">Reference proteome</keyword>
<dbReference type="GO" id="GO:0016020">
    <property type="term" value="C:membrane"/>
    <property type="evidence" value="ECO:0000318"/>
    <property type="project" value="GO_Central"/>
</dbReference>
<evidence type="ECO:0000259" key="4">
    <source>
        <dbReference type="PROSITE" id="PS51019"/>
    </source>
</evidence>
<name>A0A8J1KJH0_XENLA</name>
<feature type="signal peptide" evidence="3">
    <location>
        <begin position="1"/>
        <end position="21"/>
    </location>
</feature>
<feature type="domain" description="Reelin" evidence="4">
    <location>
        <begin position="12"/>
        <end position="181"/>
    </location>
</feature>
<dbReference type="Pfam" id="PF02014">
    <property type="entry name" value="Reeler"/>
    <property type="match status" value="1"/>
</dbReference>
<accession>A0A8J1KJH0</accession>
<organism evidence="5 7">
    <name type="scientific">Xenopus laevis</name>
    <name type="common">African clawed frog</name>
    <dbReference type="NCBI Taxonomy" id="8355"/>
    <lineage>
        <taxon>Eukaryota</taxon>
        <taxon>Metazoa</taxon>
        <taxon>Chordata</taxon>
        <taxon>Craniata</taxon>
        <taxon>Vertebrata</taxon>
        <taxon>Euteleostomi</taxon>
        <taxon>Amphibia</taxon>
        <taxon>Batrachia</taxon>
        <taxon>Anura</taxon>
        <taxon>Pipoidea</taxon>
        <taxon>Pipidae</taxon>
        <taxon>Xenopodinae</taxon>
        <taxon>Xenopus</taxon>
        <taxon>Xenopus</taxon>
    </lineage>
</organism>
<evidence type="ECO:0000313" key="6">
    <source>
        <dbReference type="RefSeq" id="XP_018116563.2"/>
    </source>
</evidence>
<evidence type="ECO:0000313" key="5">
    <source>
        <dbReference type="Proteomes" id="UP000186698"/>
    </source>
</evidence>
<dbReference type="OrthoDB" id="2419613at2759"/>
<evidence type="ECO:0000256" key="3">
    <source>
        <dbReference type="SAM" id="SignalP"/>
    </source>
</evidence>
<dbReference type="InterPro" id="IPR042307">
    <property type="entry name" value="Reeler_sf"/>
</dbReference>
<keyword evidence="2" id="KW-1133">Transmembrane helix</keyword>
<reference evidence="6 7" key="1">
    <citation type="submission" date="2025-04" db="UniProtKB">
        <authorList>
            <consortium name="RefSeq"/>
        </authorList>
    </citation>
    <scope>IDENTIFICATION</scope>
    <source>
        <strain evidence="6 7">J_2021</strain>
        <tissue evidence="6 7">Erythrocytes</tissue>
    </source>
</reference>
<dbReference type="FunFam" id="2.60.40.4060:FF:000003">
    <property type="entry name" value="Ferric chelate reductase 1"/>
    <property type="match status" value="1"/>
</dbReference>
<sequence length="196" mass="20586">MDSALQITVILLTICSLHVSAYPSGKVEASCNTMVPGHGVAAQTSASPYTLDVSSTTYEDEQSITVTLRNTSLVPPFKGFMIQARAVGDGNNIALGTFTVSNSAAQTLQCSTANSAVSHTSAAEKTAIQVTWMGPNANTSAYEIRATVVQSRNIFWINVRSSNIKFTGSGGFRLLAPALSQLLLGASALILMLLIV</sequence>
<dbReference type="RefSeq" id="XP_041417476.1">
    <property type="nucleotide sequence ID" value="XM_041561542.1"/>
</dbReference>
<keyword evidence="2" id="KW-0812">Transmembrane</keyword>
<dbReference type="PANTHER" id="PTHR45828:SF46">
    <property type="entry name" value="FERRIC-CHELATE REDUCTASE 1 ISOFORM X1"/>
    <property type="match status" value="1"/>
</dbReference>
<dbReference type="KEGG" id="xla:108715684"/>
<evidence type="ECO:0000256" key="1">
    <source>
        <dbReference type="ARBA" id="ARBA00009195"/>
    </source>
</evidence>
<dbReference type="Proteomes" id="UP000186698">
    <property type="component" value="Chromosome 4S"/>
</dbReference>